<dbReference type="InterPro" id="IPR029063">
    <property type="entry name" value="SAM-dependent_MTases_sf"/>
</dbReference>
<evidence type="ECO:0000313" key="3">
    <source>
        <dbReference type="EMBL" id="MDL0087766.1"/>
    </source>
</evidence>
<evidence type="ECO:0000313" key="5">
    <source>
        <dbReference type="Proteomes" id="UP001173801"/>
    </source>
</evidence>
<sequence length="229" mass="26297">MKNQKMGGGYGLIYWDKNYQNSQNPTYPVSYVADFAFSYLKSEAKVLDLGCGAGRHVGFLAQNGFKAYGCDYSKDGIKSTQNLLKSQNLSADLKVCDMLSLPYEDECFDGLINYGVLMYAGSKERILRAVDEIYRVLKTGGVAFFQFRNLGDDRYKTGILKSKYEVITNQQKGKMGFDENGVEIYYFDRDEVKRIFNKFEILEINEVSRSYDDDSYKISYFLLIVKKQK</sequence>
<dbReference type="PANTHER" id="PTHR44068">
    <property type="entry name" value="ZGC:194242"/>
    <property type="match status" value="1"/>
</dbReference>
<comment type="caution">
    <text evidence="3">The sequence shown here is derived from an EMBL/GenBank/DDBJ whole genome shotgun (WGS) entry which is preliminary data.</text>
</comment>
<dbReference type="InterPro" id="IPR050447">
    <property type="entry name" value="Erg6_SMT_methyltransf"/>
</dbReference>
<evidence type="ECO:0000256" key="1">
    <source>
        <dbReference type="ARBA" id="ARBA00022679"/>
    </source>
</evidence>
<keyword evidence="1" id="KW-0808">Transferase</keyword>
<name>A0ABT7HL57_9BACT</name>
<protein>
    <submittedName>
        <fullName evidence="3">Class I SAM-dependent methyltransferase</fullName>
    </submittedName>
</protein>
<dbReference type="EMBL" id="JANURM010000001">
    <property type="protein sequence ID" value="MDL0087977.1"/>
    <property type="molecule type" value="Genomic_DNA"/>
</dbReference>
<reference evidence="3" key="2">
    <citation type="journal article" date="2023" name="Microorganisms">
        <title>Isolation and Genomic Characteristics of Cat-Borne Campylobacter felis sp. nov. and Sheep-Borne Campylobacter ovis sp. nov.</title>
        <authorList>
            <person name="Wang H."/>
            <person name="Li Y."/>
            <person name="Gu Y."/>
            <person name="Zhou G."/>
            <person name="Chen X."/>
            <person name="Zhang X."/>
            <person name="Shao Z."/>
            <person name="Zhang J."/>
            <person name="Zhang M."/>
        </authorList>
    </citation>
    <scope>NUCLEOTIDE SEQUENCE</scope>
    <source>
        <strain evidence="3">PS10</strain>
    </source>
</reference>
<proteinExistence type="predicted"/>
<dbReference type="EMBL" id="JANURM010000001">
    <property type="protein sequence ID" value="MDL0087766.1"/>
    <property type="molecule type" value="Genomic_DNA"/>
</dbReference>
<gene>
    <name evidence="3" type="ORF">NYG85_00045</name>
    <name evidence="4" type="ORF">NYG85_01120</name>
</gene>
<dbReference type="PANTHER" id="PTHR44068:SF11">
    <property type="entry name" value="GERANYL DIPHOSPHATE 2-C-METHYLTRANSFERASE"/>
    <property type="match status" value="1"/>
</dbReference>
<dbReference type="Proteomes" id="UP001173801">
    <property type="component" value="Unassembled WGS sequence"/>
</dbReference>
<dbReference type="Pfam" id="PF08241">
    <property type="entry name" value="Methyltransf_11"/>
    <property type="match status" value="1"/>
</dbReference>
<dbReference type="GO" id="GO:0008168">
    <property type="term" value="F:methyltransferase activity"/>
    <property type="evidence" value="ECO:0007669"/>
    <property type="project" value="UniProtKB-KW"/>
</dbReference>
<dbReference type="RefSeq" id="WP_284936491.1">
    <property type="nucleotide sequence ID" value="NZ_JANURM010000001.1"/>
</dbReference>
<feature type="domain" description="Methyltransferase type 11" evidence="2">
    <location>
        <begin position="47"/>
        <end position="145"/>
    </location>
</feature>
<keyword evidence="5" id="KW-1185">Reference proteome</keyword>
<organism evidence="3 5">
    <name type="scientific">Campylobacter gastrosuis</name>
    <dbReference type="NCBI Taxonomy" id="2974576"/>
    <lineage>
        <taxon>Bacteria</taxon>
        <taxon>Pseudomonadati</taxon>
        <taxon>Campylobacterota</taxon>
        <taxon>Epsilonproteobacteria</taxon>
        <taxon>Campylobacterales</taxon>
        <taxon>Campylobacteraceae</taxon>
        <taxon>Campylobacter</taxon>
    </lineage>
</organism>
<dbReference type="InterPro" id="IPR013216">
    <property type="entry name" value="Methyltransf_11"/>
</dbReference>
<dbReference type="GO" id="GO:0032259">
    <property type="term" value="P:methylation"/>
    <property type="evidence" value="ECO:0007669"/>
    <property type="project" value="UniProtKB-KW"/>
</dbReference>
<dbReference type="Gene3D" id="3.40.50.150">
    <property type="entry name" value="Vaccinia Virus protein VP39"/>
    <property type="match status" value="1"/>
</dbReference>
<evidence type="ECO:0000259" key="2">
    <source>
        <dbReference type="Pfam" id="PF08241"/>
    </source>
</evidence>
<keyword evidence="3" id="KW-0489">Methyltransferase</keyword>
<reference evidence="3" key="1">
    <citation type="submission" date="2022-08" db="EMBL/GenBank/DDBJ databases">
        <authorList>
            <person name="Wang H."/>
        </authorList>
    </citation>
    <scope>NUCLEOTIDE SEQUENCE</scope>
    <source>
        <strain evidence="3">PS10</strain>
    </source>
</reference>
<dbReference type="CDD" id="cd02440">
    <property type="entry name" value="AdoMet_MTases"/>
    <property type="match status" value="1"/>
</dbReference>
<evidence type="ECO:0000313" key="4">
    <source>
        <dbReference type="EMBL" id="MDL0087977.1"/>
    </source>
</evidence>
<accession>A0ABT7HL57</accession>
<dbReference type="SUPFAM" id="SSF53335">
    <property type="entry name" value="S-adenosyl-L-methionine-dependent methyltransferases"/>
    <property type="match status" value="1"/>
</dbReference>